<organism evidence="2 3">
    <name type="scientific">Dentiscutata erythropus</name>
    <dbReference type="NCBI Taxonomy" id="1348616"/>
    <lineage>
        <taxon>Eukaryota</taxon>
        <taxon>Fungi</taxon>
        <taxon>Fungi incertae sedis</taxon>
        <taxon>Mucoromycota</taxon>
        <taxon>Glomeromycotina</taxon>
        <taxon>Glomeromycetes</taxon>
        <taxon>Diversisporales</taxon>
        <taxon>Gigasporaceae</taxon>
        <taxon>Dentiscutata</taxon>
    </lineage>
</organism>
<keyword evidence="1" id="KW-1133">Transmembrane helix</keyword>
<dbReference type="EMBL" id="CAJVPY010000789">
    <property type="protein sequence ID" value="CAG8492085.1"/>
    <property type="molecule type" value="Genomic_DNA"/>
</dbReference>
<protein>
    <submittedName>
        <fullName evidence="2">11052_t:CDS:1</fullName>
    </submittedName>
</protein>
<gene>
    <name evidence="2" type="ORF">DERYTH_LOCUS2465</name>
</gene>
<name>A0A9N8WKD8_9GLOM</name>
<feature type="transmembrane region" description="Helical" evidence="1">
    <location>
        <begin position="142"/>
        <end position="161"/>
    </location>
</feature>
<feature type="transmembrane region" description="Helical" evidence="1">
    <location>
        <begin position="115"/>
        <end position="136"/>
    </location>
</feature>
<keyword evidence="1" id="KW-0812">Transmembrane</keyword>
<evidence type="ECO:0000313" key="3">
    <source>
        <dbReference type="Proteomes" id="UP000789405"/>
    </source>
</evidence>
<dbReference type="OrthoDB" id="2339433at2759"/>
<sequence length="199" mass="22299">MSLKGPILHRSADEIEQMTEQRLEPVAETIREKSMRVYEAMGHIRSYVNGIVRSFLTQAFHFIRVATEPIYLTFKSFWDTFPPFRWFIYTVLSFNAIPFAIFAGWGLLTFALVSALAGVGIVIAQGIFTIVGFIVFLPVVAILILVAFICVTFMTLAWFGFKISGSVQNFIGITSQELAVDLKGITKGMKDVVTKRSIT</sequence>
<evidence type="ECO:0000313" key="2">
    <source>
        <dbReference type="EMBL" id="CAG8492085.1"/>
    </source>
</evidence>
<keyword evidence="1" id="KW-0472">Membrane</keyword>
<dbReference type="Proteomes" id="UP000789405">
    <property type="component" value="Unassembled WGS sequence"/>
</dbReference>
<feature type="transmembrane region" description="Helical" evidence="1">
    <location>
        <begin position="86"/>
        <end position="108"/>
    </location>
</feature>
<dbReference type="AlphaFoldDB" id="A0A9N8WKD8"/>
<evidence type="ECO:0000256" key="1">
    <source>
        <dbReference type="SAM" id="Phobius"/>
    </source>
</evidence>
<reference evidence="2" key="1">
    <citation type="submission" date="2021-06" db="EMBL/GenBank/DDBJ databases">
        <authorList>
            <person name="Kallberg Y."/>
            <person name="Tangrot J."/>
            <person name="Rosling A."/>
        </authorList>
    </citation>
    <scope>NUCLEOTIDE SEQUENCE</scope>
    <source>
        <strain evidence="2">MA453B</strain>
    </source>
</reference>
<keyword evidence="3" id="KW-1185">Reference proteome</keyword>
<accession>A0A9N8WKD8</accession>
<proteinExistence type="predicted"/>
<comment type="caution">
    <text evidence="2">The sequence shown here is derived from an EMBL/GenBank/DDBJ whole genome shotgun (WGS) entry which is preliminary data.</text>
</comment>